<comment type="caution">
    <text evidence="9">The sequence shown here is derived from an EMBL/GenBank/DDBJ whole genome shotgun (WGS) entry which is preliminary data.</text>
</comment>
<keyword evidence="4 8" id="KW-0812">Transmembrane</keyword>
<accession>A0A7X2YXV7</accession>
<feature type="transmembrane region" description="Helical" evidence="8">
    <location>
        <begin position="85"/>
        <end position="109"/>
    </location>
</feature>
<dbReference type="RefSeq" id="WP_155609407.1">
    <property type="nucleotide sequence ID" value="NZ_WNZW01000001.1"/>
</dbReference>
<feature type="transmembrane region" description="Helical" evidence="8">
    <location>
        <begin position="298"/>
        <end position="318"/>
    </location>
</feature>
<sequence>MNPLPLTRWLPFLLPAAFVLACLIVIAPVLPPFVSFDLNYLHLFKTSFIGILLEALPFVLIGTLLSSLVHLYISEDMLSRWIPKHPAAGILFACTLGFIFPVCECGMIPLIRKLIQKGMPVYIAAVFILAGPIVNPVVYGATYMAFRLHPEMVYARMGLAFLAAAAIGWMIYATWKGDPLRSKLLSGAASSHHHNHNHNHSHPHEHVHEHPHKHKHNHSHHHGSSRHGGKITAVFVHAADEVFDMGKYLIMGCLITAAIQSFVPRESLLAIGGGPVGSYAFMMGFAFLLSLCSTSDAFVAAAFTHTFSAGSLLAFLVFGPMLDLKNVLMLLSVFKAKFVLYFAFLICTVVFIGSVLVGKLYLS</sequence>
<evidence type="ECO:0000256" key="4">
    <source>
        <dbReference type="ARBA" id="ARBA00022692"/>
    </source>
</evidence>
<dbReference type="OrthoDB" id="9810876at2"/>
<evidence type="ECO:0000256" key="1">
    <source>
        <dbReference type="ARBA" id="ARBA00004651"/>
    </source>
</evidence>
<evidence type="ECO:0000256" key="3">
    <source>
        <dbReference type="ARBA" id="ARBA00022475"/>
    </source>
</evidence>
<organism evidence="9 10">
    <name type="scientific">Paenibacillus woosongensis</name>
    <dbReference type="NCBI Taxonomy" id="307580"/>
    <lineage>
        <taxon>Bacteria</taxon>
        <taxon>Bacillati</taxon>
        <taxon>Bacillota</taxon>
        <taxon>Bacilli</taxon>
        <taxon>Bacillales</taxon>
        <taxon>Paenibacillaceae</taxon>
        <taxon>Paenibacillus</taxon>
    </lineage>
</organism>
<dbReference type="EMBL" id="WNZW01000001">
    <property type="protein sequence ID" value="MUG43981.1"/>
    <property type="molecule type" value="Genomic_DNA"/>
</dbReference>
<feature type="transmembrane region" description="Helical" evidence="8">
    <location>
        <begin position="269"/>
        <end position="291"/>
    </location>
</feature>
<feature type="transmembrane region" description="Helical" evidence="8">
    <location>
        <begin position="338"/>
        <end position="362"/>
    </location>
</feature>
<keyword evidence="6 8" id="KW-0472">Membrane</keyword>
<dbReference type="PANTHER" id="PTHR34184">
    <property type="entry name" value="UPF0718 PROTEIN YCGR"/>
    <property type="match status" value="1"/>
</dbReference>
<dbReference type="Pfam" id="PF03773">
    <property type="entry name" value="ArsP_1"/>
    <property type="match status" value="1"/>
</dbReference>
<feature type="region of interest" description="Disordered" evidence="7">
    <location>
        <begin position="190"/>
        <end position="227"/>
    </location>
</feature>
<evidence type="ECO:0000256" key="2">
    <source>
        <dbReference type="ARBA" id="ARBA00006386"/>
    </source>
</evidence>
<evidence type="ECO:0000256" key="8">
    <source>
        <dbReference type="SAM" id="Phobius"/>
    </source>
</evidence>
<feature type="transmembrane region" description="Helical" evidence="8">
    <location>
        <begin position="48"/>
        <end position="73"/>
    </location>
</feature>
<feature type="compositionally biased region" description="Basic residues" evidence="7">
    <location>
        <begin position="191"/>
        <end position="201"/>
    </location>
</feature>
<protein>
    <submittedName>
        <fullName evidence="9">Permease</fullName>
    </submittedName>
</protein>
<comment type="similarity">
    <text evidence="2">Belongs to the UPF0718 family.</text>
</comment>
<dbReference type="InterPro" id="IPR052923">
    <property type="entry name" value="UPF0718"/>
</dbReference>
<keyword evidence="3" id="KW-1003">Cell membrane</keyword>
<evidence type="ECO:0000256" key="5">
    <source>
        <dbReference type="ARBA" id="ARBA00022989"/>
    </source>
</evidence>
<reference evidence="9 10" key="1">
    <citation type="submission" date="2019-11" db="EMBL/GenBank/DDBJ databases">
        <title>Draft genome sequences of five Paenibacillus species of dairy origin.</title>
        <authorList>
            <person name="Olajide A.M."/>
            <person name="Chen S."/>
            <person name="Lapointe G."/>
        </authorList>
    </citation>
    <scope>NUCLEOTIDE SEQUENCE [LARGE SCALE GENOMIC DNA]</scope>
    <source>
        <strain evidence="9 10">12CR55</strain>
    </source>
</reference>
<dbReference type="Proteomes" id="UP000447876">
    <property type="component" value="Unassembled WGS sequence"/>
</dbReference>
<keyword evidence="5 8" id="KW-1133">Transmembrane helix</keyword>
<feature type="compositionally biased region" description="Basic residues" evidence="7">
    <location>
        <begin position="209"/>
        <end position="227"/>
    </location>
</feature>
<evidence type="ECO:0000256" key="6">
    <source>
        <dbReference type="ARBA" id="ARBA00023136"/>
    </source>
</evidence>
<dbReference type="GO" id="GO:0005886">
    <property type="term" value="C:plasma membrane"/>
    <property type="evidence" value="ECO:0007669"/>
    <property type="project" value="UniProtKB-SubCell"/>
</dbReference>
<dbReference type="AlphaFoldDB" id="A0A7X2YXV7"/>
<feature type="transmembrane region" description="Helical" evidence="8">
    <location>
        <begin position="121"/>
        <end position="141"/>
    </location>
</feature>
<gene>
    <name evidence="9" type="ORF">GNP95_03035</name>
</gene>
<name>A0A7X2YXV7_9BACL</name>
<evidence type="ECO:0000313" key="9">
    <source>
        <dbReference type="EMBL" id="MUG43981.1"/>
    </source>
</evidence>
<feature type="transmembrane region" description="Helical" evidence="8">
    <location>
        <begin position="153"/>
        <end position="175"/>
    </location>
</feature>
<proteinExistence type="inferred from homology"/>
<evidence type="ECO:0000256" key="7">
    <source>
        <dbReference type="SAM" id="MobiDB-lite"/>
    </source>
</evidence>
<feature type="transmembrane region" description="Helical" evidence="8">
    <location>
        <begin position="12"/>
        <end position="36"/>
    </location>
</feature>
<dbReference type="PANTHER" id="PTHR34184:SF4">
    <property type="entry name" value="UPF0718 PROTEIN YCGR"/>
    <property type="match status" value="1"/>
</dbReference>
<dbReference type="InterPro" id="IPR005524">
    <property type="entry name" value="DUF318"/>
</dbReference>
<comment type="subcellular location">
    <subcellularLocation>
        <location evidence="1">Cell membrane</location>
        <topology evidence="1">Multi-pass membrane protein</topology>
    </subcellularLocation>
</comment>
<evidence type="ECO:0000313" key="10">
    <source>
        <dbReference type="Proteomes" id="UP000447876"/>
    </source>
</evidence>